<gene>
    <name evidence="1" type="ORF">FRZ61_50940</name>
</gene>
<dbReference type="RefSeq" id="WP_151120432.1">
    <property type="nucleotide sequence ID" value="NZ_CP042582.1"/>
</dbReference>
<organism evidence="1 2">
    <name type="scientific">Hypericibacter adhaerens</name>
    <dbReference type="NCBI Taxonomy" id="2602016"/>
    <lineage>
        <taxon>Bacteria</taxon>
        <taxon>Pseudomonadati</taxon>
        <taxon>Pseudomonadota</taxon>
        <taxon>Alphaproteobacteria</taxon>
        <taxon>Rhodospirillales</taxon>
        <taxon>Dongiaceae</taxon>
        <taxon>Hypericibacter</taxon>
    </lineage>
</organism>
<dbReference type="GO" id="GO:0016757">
    <property type="term" value="F:glycosyltransferase activity"/>
    <property type="evidence" value="ECO:0007669"/>
    <property type="project" value="TreeGrafter"/>
</dbReference>
<evidence type="ECO:0000313" key="2">
    <source>
        <dbReference type="Proteomes" id="UP000325797"/>
    </source>
</evidence>
<dbReference type="OrthoDB" id="5443996at2"/>
<accession>A0A5J6N5G5</accession>
<protein>
    <submittedName>
        <fullName evidence="1">Glycosyl transferase family 1</fullName>
    </submittedName>
</protein>
<keyword evidence="1" id="KW-0808">Transferase</keyword>
<dbReference type="PANTHER" id="PTHR45947:SF3">
    <property type="entry name" value="SULFOQUINOVOSYL TRANSFERASE SQD2"/>
    <property type="match status" value="1"/>
</dbReference>
<dbReference type="InterPro" id="IPR050194">
    <property type="entry name" value="Glycosyltransferase_grp1"/>
</dbReference>
<dbReference type="Proteomes" id="UP000325797">
    <property type="component" value="Chromosome"/>
</dbReference>
<reference evidence="1 2" key="1">
    <citation type="submission" date="2019-08" db="EMBL/GenBank/DDBJ databases">
        <title>Hyperibacter terrae gen. nov., sp. nov. and Hyperibacter viscosus sp. nov., two new members in the family Rhodospirillaceae isolated from the rhizosphere of Hypericum perforatum.</title>
        <authorList>
            <person name="Noviana Z."/>
        </authorList>
    </citation>
    <scope>NUCLEOTIDE SEQUENCE [LARGE SCALE GENOMIC DNA]</scope>
    <source>
        <strain evidence="1 2">R5959</strain>
    </source>
</reference>
<proteinExistence type="predicted"/>
<dbReference type="Gene3D" id="3.40.50.2000">
    <property type="entry name" value="Glycogen Phosphorylase B"/>
    <property type="match status" value="2"/>
</dbReference>
<dbReference type="AlphaFoldDB" id="A0A5J6N5G5"/>
<dbReference type="SUPFAM" id="SSF53756">
    <property type="entry name" value="UDP-Glycosyltransferase/glycogen phosphorylase"/>
    <property type="match status" value="1"/>
</dbReference>
<keyword evidence="2" id="KW-1185">Reference proteome</keyword>
<dbReference type="PANTHER" id="PTHR45947">
    <property type="entry name" value="SULFOQUINOVOSYL TRANSFERASE SQD2"/>
    <property type="match status" value="1"/>
</dbReference>
<dbReference type="CDD" id="cd03801">
    <property type="entry name" value="GT4_PimA-like"/>
    <property type="match status" value="1"/>
</dbReference>
<dbReference type="Pfam" id="PF13692">
    <property type="entry name" value="Glyco_trans_1_4"/>
    <property type="match status" value="1"/>
</dbReference>
<sequence length="397" mass="42090">MKVAFYAPLKPPGHPIPSGDRAMARLLMAALAKGNHEVELASRLRSREADGNPIRQAEIAAMGRQQAERLIRRWRALPEAERPSLWLTYHLYYKAPDWIGPRVADALGLAYVVAEASHAPKRAQGPWAEGHAAVEAAIRRADAVIALNPTDMACVRPLVSPSSDGGGLHLMKPFLDESPFQAAMAARLRHKRELVTAYGLDPEQPWLLAVGMMRPGDKLASYRVLAEALAGVLDRRWQLLVVGDGPARAEVEAALAPVGTERLRFAGALGAERLAAAYVSSDLMVWPAINEAYGMALLEAQASGLPVVAGDSAGVASIVASGATGILTTLGNAAAFAHAVRLLLDAPQRGQQMRQAALAKVAADHRLAVAATALDKILTAASLRAQREAGSRALASA</sequence>
<name>A0A5J6N5G5_9PROT</name>
<evidence type="ECO:0000313" key="1">
    <source>
        <dbReference type="EMBL" id="QEX25148.1"/>
    </source>
</evidence>
<dbReference type="KEGG" id="hadh:FRZ61_50940"/>
<dbReference type="EMBL" id="CP042582">
    <property type="protein sequence ID" value="QEX25148.1"/>
    <property type="molecule type" value="Genomic_DNA"/>
</dbReference>